<dbReference type="InterPro" id="IPR036396">
    <property type="entry name" value="Cyt_P450_sf"/>
</dbReference>
<dbReference type="GO" id="GO:0016705">
    <property type="term" value="F:oxidoreductase activity, acting on paired donors, with incorporation or reduction of molecular oxygen"/>
    <property type="evidence" value="ECO:0007669"/>
    <property type="project" value="InterPro"/>
</dbReference>
<dbReference type="HOGENOM" id="CLU_001570_2_2_1"/>
<evidence type="ECO:0000256" key="6">
    <source>
        <dbReference type="ARBA" id="ARBA00023004"/>
    </source>
</evidence>
<protein>
    <recommendedName>
        <fullName evidence="10">Cytochrome P450</fullName>
    </recommendedName>
</protein>
<dbReference type="Gene3D" id="1.10.630.10">
    <property type="entry name" value="Cytochrome P450"/>
    <property type="match status" value="1"/>
</dbReference>
<evidence type="ECO:0000256" key="3">
    <source>
        <dbReference type="ARBA" id="ARBA00022617"/>
    </source>
</evidence>
<proteinExistence type="inferred from homology"/>
<evidence type="ECO:0008006" key="10">
    <source>
        <dbReference type="Google" id="ProtNLM"/>
    </source>
</evidence>
<keyword evidence="7" id="KW-0503">Monooxygenase</keyword>
<dbReference type="PANTHER" id="PTHR46300:SF7">
    <property type="entry name" value="P450, PUTATIVE (EUROFUNG)-RELATED"/>
    <property type="match status" value="1"/>
</dbReference>
<evidence type="ECO:0000256" key="2">
    <source>
        <dbReference type="ARBA" id="ARBA00010617"/>
    </source>
</evidence>
<keyword evidence="9" id="KW-1185">Reference proteome</keyword>
<dbReference type="GO" id="GO:0004497">
    <property type="term" value="F:monooxygenase activity"/>
    <property type="evidence" value="ECO:0007669"/>
    <property type="project" value="UniProtKB-KW"/>
</dbReference>
<accession>A0A0C9VS69</accession>
<dbReference type="GO" id="GO:0020037">
    <property type="term" value="F:heme binding"/>
    <property type="evidence" value="ECO:0007669"/>
    <property type="project" value="InterPro"/>
</dbReference>
<keyword evidence="6" id="KW-0408">Iron</keyword>
<dbReference type="SUPFAM" id="SSF48264">
    <property type="entry name" value="Cytochrome P450"/>
    <property type="match status" value="1"/>
</dbReference>
<dbReference type="EMBL" id="KN837112">
    <property type="protein sequence ID" value="KIJ45317.1"/>
    <property type="molecule type" value="Genomic_DNA"/>
</dbReference>
<dbReference type="AlphaFoldDB" id="A0A0C9VS69"/>
<keyword evidence="3" id="KW-0349">Heme</keyword>
<evidence type="ECO:0000256" key="1">
    <source>
        <dbReference type="ARBA" id="ARBA00001971"/>
    </source>
</evidence>
<dbReference type="PANTHER" id="PTHR46300">
    <property type="entry name" value="P450, PUTATIVE (EUROFUNG)-RELATED-RELATED"/>
    <property type="match status" value="1"/>
</dbReference>
<evidence type="ECO:0000256" key="5">
    <source>
        <dbReference type="ARBA" id="ARBA00023002"/>
    </source>
</evidence>
<evidence type="ECO:0000256" key="4">
    <source>
        <dbReference type="ARBA" id="ARBA00022723"/>
    </source>
</evidence>
<comment type="cofactor">
    <cofactor evidence="1">
        <name>heme</name>
        <dbReference type="ChEBI" id="CHEBI:30413"/>
    </cofactor>
</comment>
<evidence type="ECO:0000313" key="8">
    <source>
        <dbReference type="EMBL" id="KIJ45317.1"/>
    </source>
</evidence>
<dbReference type="Proteomes" id="UP000054279">
    <property type="component" value="Unassembled WGS sequence"/>
</dbReference>
<comment type="similarity">
    <text evidence="2">Belongs to the cytochrome P450 family.</text>
</comment>
<reference evidence="8 9" key="1">
    <citation type="submission" date="2014-06" db="EMBL/GenBank/DDBJ databases">
        <title>Evolutionary Origins and Diversification of the Mycorrhizal Mutualists.</title>
        <authorList>
            <consortium name="DOE Joint Genome Institute"/>
            <consortium name="Mycorrhizal Genomics Consortium"/>
            <person name="Kohler A."/>
            <person name="Kuo A."/>
            <person name="Nagy L.G."/>
            <person name="Floudas D."/>
            <person name="Copeland A."/>
            <person name="Barry K.W."/>
            <person name="Cichocki N."/>
            <person name="Veneault-Fourrey C."/>
            <person name="LaButti K."/>
            <person name="Lindquist E.A."/>
            <person name="Lipzen A."/>
            <person name="Lundell T."/>
            <person name="Morin E."/>
            <person name="Murat C."/>
            <person name="Riley R."/>
            <person name="Ohm R."/>
            <person name="Sun H."/>
            <person name="Tunlid A."/>
            <person name="Henrissat B."/>
            <person name="Grigoriev I.V."/>
            <person name="Hibbett D.S."/>
            <person name="Martin F."/>
        </authorList>
    </citation>
    <scope>NUCLEOTIDE SEQUENCE [LARGE SCALE GENOMIC DNA]</scope>
    <source>
        <strain evidence="8 9">SS14</strain>
    </source>
</reference>
<organism evidence="8 9">
    <name type="scientific">Sphaerobolus stellatus (strain SS14)</name>
    <dbReference type="NCBI Taxonomy" id="990650"/>
    <lineage>
        <taxon>Eukaryota</taxon>
        <taxon>Fungi</taxon>
        <taxon>Dikarya</taxon>
        <taxon>Basidiomycota</taxon>
        <taxon>Agaricomycotina</taxon>
        <taxon>Agaricomycetes</taxon>
        <taxon>Phallomycetidae</taxon>
        <taxon>Geastrales</taxon>
        <taxon>Sphaerobolaceae</taxon>
        <taxon>Sphaerobolus</taxon>
    </lineage>
</organism>
<dbReference type="OrthoDB" id="2789670at2759"/>
<gene>
    <name evidence="8" type="ORF">M422DRAFT_251080</name>
</gene>
<sequence>MYQFFLNKVNCSTLLYNIFCDPKEYSTHFKHFAGSVVMQITYGICPKSKEDPYLEVAERLVFALIEASVPGAFLVDVLPFHKYVPAWAPGTRFQRKAQVLRQYANDVLEVPYRTIKDAMVTGTAEQCYVRSSLENAILDKGNLNPQDEETIKQTAAILYLGGTDSVCSPNGILRSIPYMVNPSGSWCIKNILLAMALNPDVQRMAQRELDAVLGGSRLPEFDDRSQLPYIAALCKEIIRWHPVSPVAFPHSTAKDDVVEGYFIPKGTLVFGNAW</sequence>
<evidence type="ECO:0000313" key="9">
    <source>
        <dbReference type="Proteomes" id="UP000054279"/>
    </source>
</evidence>
<dbReference type="InterPro" id="IPR050364">
    <property type="entry name" value="Cytochrome_P450_fung"/>
</dbReference>
<evidence type="ECO:0000256" key="7">
    <source>
        <dbReference type="ARBA" id="ARBA00023033"/>
    </source>
</evidence>
<dbReference type="GO" id="GO:0005506">
    <property type="term" value="F:iron ion binding"/>
    <property type="evidence" value="ECO:0007669"/>
    <property type="project" value="InterPro"/>
</dbReference>
<dbReference type="Pfam" id="PF00067">
    <property type="entry name" value="p450"/>
    <property type="match status" value="1"/>
</dbReference>
<dbReference type="InterPro" id="IPR001128">
    <property type="entry name" value="Cyt_P450"/>
</dbReference>
<keyword evidence="4" id="KW-0479">Metal-binding</keyword>
<keyword evidence="5" id="KW-0560">Oxidoreductase</keyword>
<name>A0A0C9VS69_SPHS4</name>